<accession>A0A9E9M060</accession>
<gene>
    <name evidence="1" type="ORF">NB640_01825</name>
</gene>
<sequence>MKKTIAVIACAAALASCGGGSSDKGTAKQGLNDKGVKLAQAVFSDEIKNTLSGNQSLISSDDAMKAVKLNGRITSAALSKAYGANEKAADEKFRDKTYIVSGTIQSIGKDTADTPYLQLNGDNIFKMVNAYFDRKSAGDLAKMSKNQNISLVCDIKNYIVGQVALKNCQTLSSYAPPMIAELAKMVPDVITGKKSINPGADKSIQYAYALRKHLPENSACYSDPASKPCQADMANISKEEKEKIKAGH</sequence>
<protein>
    <submittedName>
        <fullName evidence="1">OB-fold putative lipoprotein</fullName>
    </submittedName>
</protein>
<proteinExistence type="predicted"/>
<keyword evidence="2" id="KW-1185">Reference proteome</keyword>
<name>A0A9E9M060_9BURK</name>
<dbReference type="InterPro" id="IPR024422">
    <property type="entry name" value="Protein_unknown_function_OB"/>
</dbReference>
<dbReference type="Pfam" id="PF12869">
    <property type="entry name" value="tRNA_anti-like"/>
    <property type="match status" value="1"/>
</dbReference>
<dbReference type="KEGG" id="ovb:NB640_01825"/>
<dbReference type="AlphaFoldDB" id="A0A9E9M060"/>
<reference evidence="1" key="1">
    <citation type="journal article" date="2022" name="Front. Microbiol.">
        <title>New perspectives on an old grouping: The genomic and phenotypic variability of Oxalobacter formigenes and the implications for calcium oxalate stone prevention.</title>
        <authorList>
            <person name="Chmiel J.A."/>
            <person name="Carr C."/>
            <person name="Stuivenberg G.A."/>
            <person name="Venema R."/>
            <person name="Chanyi R.M."/>
            <person name="Al K.F."/>
            <person name="Giguere D."/>
            <person name="Say H."/>
            <person name="Akouris P.P."/>
            <person name="Dominguez Romero S.A."/>
            <person name="Kwong A."/>
            <person name="Tai V."/>
            <person name="Koval S.F."/>
            <person name="Razvi H."/>
            <person name="Bjazevic J."/>
            <person name="Burton J.P."/>
        </authorList>
    </citation>
    <scope>NUCLEOTIDE SEQUENCE</scope>
    <source>
        <strain evidence="1">WoOx3</strain>
    </source>
</reference>
<dbReference type="PROSITE" id="PS51257">
    <property type="entry name" value="PROKAR_LIPOPROTEIN"/>
    <property type="match status" value="1"/>
</dbReference>
<evidence type="ECO:0000313" key="2">
    <source>
        <dbReference type="Proteomes" id="UP001156215"/>
    </source>
</evidence>
<keyword evidence="1" id="KW-0449">Lipoprotein</keyword>
<dbReference type="Proteomes" id="UP001156215">
    <property type="component" value="Chromosome"/>
</dbReference>
<dbReference type="RefSeq" id="WP_269309442.1">
    <property type="nucleotide sequence ID" value="NZ_CP098242.1"/>
</dbReference>
<dbReference type="EMBL" id="CP098242">
    <property type="protein sequence ID" value="WAW10428.1"/>
    <property type="molecule type" value="Genomic_DNA"/>
</dbReference>
<evidence type="ECO:0000313" key="1">
    <source>
        <dbReference type="EMBL" id="WAW10428.1"/>
    </source>
</evidence>
<organism evidence="1 2">
    <name type="scientific">Oxalobacter vibrioformis</name>
    <dbReference type="NCBI Taxonomy" id="933080"/>
    <lineage>
        <taxon>Bacteria</taxon>
        <taxon>Pseudomonadati</taxon>
        <taxon>Pseudomonadota</taxon>
        <taxon>Betaproteobacteria</taxon>
        <taxon>Burkholderiales</taxon>
        <taxon>Oxalobacteraceae</taxon>
        <taxon>Oxalobacter</taxon>
    </lineage>
</organism>